<reference evidence="1 2" key="1">
    <citation type="submission" date="2015-10" db="EMBL/GenBank/DDBJ databases">
        <authorList>
            <person name="Gilbert D.G."/>
        </authorList>
    </citation>
    <scope>NUCLEOTIDE SEQUENCE [LARGE SCALE GENOMIC DNA]</scope>
    <source>
        <strain evidence="1">COMA1</strain>
    </source>
</reference>
<dbReference type="AlphaFoldDB" id="A0A0S4LLS6"/>
<evidence type="ECO:0000313" key="2">
    <source>
        <dbReference type="Proteomes" id="UP000199032"/>
    </source>
</evidence>
<dbReference type="Proteomes" id="UP000199032">
    <property type="component" value="Unassembled WGS sequence"/>
</dbReference>
<sequence length="164" mass="18230">MRWWCRETGSLLLRGAVLSGLLVSCSGENAPSSSLNQTESLVGVDADANGVRDDVDRYIDTTYADQASEDLNRAVRQYARAVQSSLVHADSQTQSLTHATERFRALECLMARRPREFHVIFVDVRAQLLNTPSRSEAYLKADDQVKTANLPLLPADQWMTACQS</sequence>
<proteinExistence type="predicted"/>
<evidence type="ECO:0008006" key="3">
    <source>
        <dbReference type="Google" id="ProtNLM"/>
    </source>
</evidence>
<evidence type="ECO:0000313" key="1">
    <source>
        <dbReference type="EMBL" id="CUS36891.1"/>
    </source>
</evidence>
<dbReference type="STRING" id="1742972.COMA1_30300"/>
<protein>
    <recommendedName>
        <fullName evidence="3">Lipoprotein</fullName>
    </recommendedName>
</protein>
<dbReference type="PROSITE" id="PS51257">
    <property type="entry name" value="PROKAR_LIPOPROTEIN"/>
    <property type="match status" value="1"/>
</dbReference>
<name>A0A0S4LLS6_9BACT</name>
<dbReference type="EMBL" id="CZQA01000009">
    <property type="protein sequence ID" value="CUS36891.1"/>
    <property type="molecule type" value="Genomic_DNA"/>
</dbReference>
<organism evidence="1 2">
    <name type="scientific">Candidatus Nitrospira nitrosa</name>
    <dbReference type="NCBI Taxonomy" id="1742972"/>
    <lineage>
        <taxon>Bacteria</taxon>
        <taxon>Pseudomonadati</taxon>
        <taxon>Nitrospirota</taxon>
        <taxon>Nitrospiria</taxon>
        <taxon>Nitrospirales</taxon>
        <taxon>Nitrospiraceae</taxon>
        <taxon>Nitrospira</taxon>
    </lineage>
</organism>
<gene>
    <name evidence="1" type="ORF">COMA1_30300</name>
</gene>
<dbReference type="RefSeq" id="WP_176698055.1">
    <property type="nucleotide sequence ID" value="NZ_CZQA01000009.1"/>
</dbReference>
<keyword evidence="2" id="KW-1185">Reference proteome</keyword>
<accession>A0A0S4LLS6</accession>